<name>A0ABQ1G085_9BACL</name>
<protein>
    <submittedName>
        <fullName evidence="1">Uncharacterized protein</fullName>
    </submittedName>
</protein>
<sequence>MNGEPLREQDCFRWGRPGRWGRLRQQEPFAEDKGDYGDVESSGWLVVTSALIKWMSKRGKRE</sequence>
<keyword evidence="2" id="KW-1185">Reference proteome</keyword>
<reference evidence="2" key="1">
    <citation type="journal article" date="2019" name="Int. J. Syst. Evol. Microbiol.">
        <title>The Global Catalogue of Microorganisms (GCM) 10K type strain sequencing project: providing services to taxonomists for standard genome sequencing and annotation.</title>
        <authorList>
            <consortium name="The Broad Institute Genomics Platform"/>
            <consortium name="The Broad Institute Genome Sequencing Center for Infectious Disease"/>
            <person name="Wu L."/>
            <person name="Ma J."/>
        </authorList>
    </citation>
    <scope>NUCLEOTIDE SEQUENCE [LARGE SCALE GENOMIC DNA]</scope>
    <source>
        <strain evidence="2">CGMCC 1.12404</strain>
    </source>
</reference>
<evidence type="ECO:0000313" key="1">
    <source>
        <dbReference type="EMBL" id="GGA34076.1"/>
    </source>
</evidence>
<gene>
    <name evidence="1" type="ORF">GCM10007416_03530</name>
</gene>
<dbReference type="EMBL" id="BMEX01000001">
    <property type="protein sequence ID" value="GGA34076.1"/>
    <property type="molecule type" value="Genomic_DNA"/>
</dbReference>
<accession>A0ABQ1G085</accession>
<proteinExistence type="predicted"/>
<evidence type="ECO:0000313" key="2">
    <source>
        <dbReference type="Proteomes" id="UP000617979"/>
    </source>
</evidence>
<organism evidence="1 2">
    <name type="scientific">Kroppenstedtia guangzhouensis</name>
    <dbReference type="NCBI Taxonomy" id="1274356"/>
    <lineage>
        <taxon>Bacteria</taxon>
        <taxon>Bacillati</taxon>
        <taxon>Bacillota</taxon>
        <taxon>Bacilli</taxon>
        <taxon>Bacillales</taxon>
        <taxon>Thermoactinomycetaceae</taxon>
        <taxon>Kroppenstedtia</taxon>
    </lineage>
</organism>
<comment type="caution">
    <text evidence="1">The sequence shown here is derived from an EMBL/GenBank/DDBJ whole genome shotgun (WGS) entry which is preliminary data.</text>
</comment>
<dbReference type="Proteomes" id="UP000617979">
    <property type="component" value="Unassembled WGS sequence"/>
</dbReference>